<dbReference type="GO" id="GO:0006629">
    <property type="term" value="P:lipid metabolic process"/>
    <property type="evidence" value="ECO:0007669"/>
    <property type="project" value="InterPro"/>
</dbReference>
<gene>
    <name evidence="3" type="ORF">EGY25_01535</name>
</gene>
<feature type="domain" description="Fatty acid desaturase" evidence="2">
    <location>
        <begin position="142"/>
        <end position="241"/>
    </location>
</feature>
<keyword evidence="1" id="KW-1133">Transmembrane helix</keyword>
<keyword evidence="1" id="KW-0472">Membrane</keyword>
<evidence type="ECO:0000313" key="3">
    <source>
        <dbReference type="EMBL" id="TFW15302.1"/>
    </source>
</evidence>
<proteinExistence type="predicted"/>
<name>A0A4Y9S1X6_9CAUL</name>
<sequence>MSAVSPAPRIVPNQTLIGLTLAGMIASAWLILHIYGVYFHRWTAWSVLIAPLIVATQTWLSVGLFIVAHDAMHGSLAPGRPRLNVAVGNLALGLYAGFRFMPLKTAHHSHHAAPGTPDDPDFHADAPRAFVPWFYGFFRTYFGWRELAVLTLLVCIAVFALGAHVPNLLVFWAAPALLSALQLFTFGTWLPHRHTDDAFPDHHNARSSPFGPVLSLLTCFHFGRHHEHHLTPWKPWWRLSRRSMP</sequence>
<organism evidence="3 4">
    <name type="scientific">Brevundimonas intermedia</name>
    <dbReference type="NCBI Taxonomy" id="74315"/>
    <lineage>
        <taxon>Bacteria</taxon>
        <taxon>Pseudomonadati</taxon>
        <taxon>Pseudomonadota</taxon>
        <taxon>Alphaproteobacteria</taxon>
        <taxon>Caulobacterales</taxon>
        <taxon>Caulobacteraceae</taxon>
        <taxon>Brevundimonas</taxon>
    </lineage>
</organism>
<dbReference type="Proteomes" id="UP000298216">
    <property type="component" value="Unassembled WGS sequence"/>
</dbReference>
<accession>A0A4Y9S1X6</accession>
<dbReference type="AlphaFoldDB" id="A0A4Y9S1X6"/>
<comment type="caution">
    <text evidence="3">The sequence shown here is derived from an EMBL/GenBank/DDBJ whole genome shotgun (WGS) entry which is preliminary data.</text>
</comment>
<keyword evidence="4" id="KW-1185">Reference proteome</keyword>
<evidence type="ECO:0000313" key="4">
    <source>
        <dbReference type="Proteomes" id="UP000298216"/>
    </source>
</evidence>
<dbReference type="Pfam" id="PF00487">
    <property type="entry name" value="FA_desaturase"/>
    <property type="match status" value="1"/>
</dbReference>
<evidence type="ECO:0000259" key="2">
    <source>
        <dbReference type="Pfam" id="PF00487"/>
    </source>
</evidence>
<evidence type="ECO:0000256" key="1">
    <source>
        <dbReference type="SAM" id="Phobius"/>
    </source>
</evidence>
<feature type="transmembrane region" description="Helical" evidence="1">
    <location>
        <begin position="16"/>
        <end position="38"/>
    </location>
</feature>
<reference evidence="3 4" key="1">
    <citation type="submission" date="2019-03" db="EMBL/GenBank/DDBJ databases">
        <title>Draft genome of Brevundimonas sp. a heavy metal resistant soil bacteria.</title>
        <authorList>
            <person name="Soto J."/>
        </authorList>
    </citation>
    <scope>NUCLEOTIDE SEQUENCE [LARGE SCALE GENOMIC DNA]</scope>
    <source>
        <strain evidence="3 4">B-10</strain>
    </source>
</reference>
<protein>
    <submittedName>
        <fullName evidence="3">Beta-carotene ketolase</fullName>
    </submittedName>
</protein>
<feature type="transmembrane region" description="Helical" evidence="1">
    <location>
        <begin position="83"/>
        <end position="101"/>
    </location>
</feature>
<feature type="transmembrane region" description="Helical" evidence="1">
    <location>
        <begin position="171"/>
        <end position="190"/>
    </location>
</feature>
<dbReference type="RefSeq" id="WP_135193298.1">
    <property type="nucleotide sequence ID" value="NZ_SPVH01000001.1"/>
</dbReference>
<feature type="transmembrane region" description="Helical" evidence="1">
    <location>
        <begin position="45"/>
        <end position="68"/>
    </location>
</feature>
<dbReference type="OrthoDB" id="9792534at2"/>
<dbReference type="InterPro" id="IPR005804">
    <property type="entry name" value="FA_desaturase_dom"/>
</dbReference>
<feature type="transmembrane region" description="Helical" evidence="1">
    <location>
        <begin position="147"/>
        <end position="165"/>
    </location>
</feature>
<keyword evidence="1" id="KW-0812">Transmembrane</keyword>
<dbReference type="EMBL" id="SPVH01000001">
    <property type="protein sequence ID" value="TFW15302.1"/>
    <property type="molecule type" value="Genomic_DNA"/>
</dbReference>